<feature type="transmembrane region" description="Helical" evidence="1">
    <location>
        <begin position="94"/>
        <end position="114"/>
    </location>
</feature>
<name>A0A6L5HWV4_9PSED</name>
<feature type="transmembrane region" description="Helical" evidence="1">
    <location>
        <begin position="161"/>
        <end position="183"/>
    </location>
</feature>
<accession>A0A6L5HWV4</accession>
<feature type="transmembrane region" description="Helical" evidence="1">
    <location>
        <begin position="51"/>
        <end position="74"/>
    </location>
</feature>
<keyword evidence="1" id="KW-0812">Transmembrane</keyword>
<evidence type="ECO:0000313" key="2">
    <source>
        <dbReference type="EMBL" id="MQU07733.1"/>
    </source>
</evidence>
<dbReference type="EMBL" id="WIVU01000044">
    <property type="protein sequence ID" value="MQU07733.1"/>
    <property type="molecule type" value="Genomic_DNA"/>
</dbReference>
<dbReference type="RefSeq" id="WP_153374524.1">
    <property type="nucleotide sequence ID" value="NZ_WIVU01000044.1"/>
</dbReference>
<proteinExistence type="predicted"/>
<sequence>MSTNYQLEESTELFSKMTRITAYYALFSIALIFGGFILFKGVFAIPDIKRNFSLIVLAFPTCLATTIVLLSVMFTKIDRMAVGGGKRTQAERDVYSTMGCYKVVMALIALFVFYKSATMHFFGVGFFSFAPEYHFLFESAYNNNAMTEATHAFWFANHATTYIGLYSFLAVYFVGGALGYLGLMRSAQAVRQNAYYRSLRNA</sequence>
<feature type="transmembrane region" description="Helical" evidence="1">
    <location>
        <begin position="121"/>
        <end position="141"/>
    </location>
</feature>
<keyword evidence="1" id="KW-1133">Transmembrane helix</keyword>
<gene>
    <name evidence="2" type="ORF">GHO27_18805</name>
</gene>
<reference evidence="2 3" key="1">
    <citation type="submission" date="2019-10" db="EMBL/GenBank/DDBJ databases">
        <title>Evaluation of single-gene subtyping targets for Pseudomonas.</title>
        <authorList>
            <person name="Reichler S.J."/>
            <person name="Orsi R.H."/>
            <person name="Wiedmann M."/>
            <person name="Martin N.H."/>
            <person name="Murphy S.I."/>
        </authorList>
    </citation>
    <scope>NUCLEOTIDE SEQUENCE [LARGE SCALE GENOMIC DNA]</scope>
    <source>
        <strain evidence="2 3">FSL R10-1637</strain>
    </source>
</reference>
<organism evidence="2 3">
    <name type="scientific">Pseudomonas helleri</name>
    <dbReference type="NCBI Taxonomy" id="1608996"/>
    <lineage>
        <taxon>Bacteria</taxon>
        <taxon>Pseudomonadati</taxon>
        <taxon>Pseudomonadota</taxon>
        <taxon>Gammaproteobacteria</taxon>
        <taxon>Pseudomonadales</taxon>
        <taxon>Pseudomonadaceae</taxon>
        <taxon>Pseudomonas</taxon>
    </lineage>
</organism>
<feature type="transmembrane region" description="Helical" evidence="1">
    <location>
        <begin position="20"/>
        <end position="39"/>
    </location>
</feature>
<comment type="caution">
    <text evidence="2">The sequence shown here is derived from an EMBL/GenBank/DDBJ whole genome shotgun (WGS) entry which is preliminary data.</text>
</comment>
<evidence type="ECO:0000313" key="3">
    <source>
        <dbReference type="Proteomes" id="UP000478064"/>
    </source>
</evidence>
<dbReference type="AlphaFoldDB" id="A0A6L5HWV4"/>
<evidence type="ECO:0000256" key="1">
    <source>
        <dbReference type="SAM" id="Phobius"/>
    </source>
</evidence>
<dbReference type="Proteomes" id="UP000478064">
    <property type="component" value="Unassembled WGS sequence"/>
</dbReference>
<protein>
    <submittedName>
        <fullName evidence="2">Uncharacterized protein</fullName>
    </submittedName>
</protein>
<keyword evidence="1" id="KW-0472">Membrane</keyword>